<dbReference type="EMBL" id="VUNS01000004">
    <property type="protein sequence ID" value="MST96643.1"/>
    <property type="molecule type" value="Genomic_DNA"/>
</dbReference>
<evidence type="ECO:0000256" key="1">
    <source>
        <dbReference type="SAM" id="SignalP"/>
    </source>
</evidence>
<comment type="caution">
    <text evidence="2">The sequence shown here is derived from an EMBL/GenBank/DDBJ whole genome shotgun (WGS) entry which is preliminary data.</text>
</comment>
<keyword evidence="3" id="KW-1185">Reference proteome</keyword>
<organism evidence="2 3">
    <name type="scientific">Victivallis lenta</name>
    <dbReference type="NCBI Taxonomy" id="2606640"/>
    <lineage>
        <taxon>Bacteria</taxon>
        <taxon>Pseudomonadati</taxon>
        <taxon>Lentisphaerota</taxon>
        <taxon>Lentisphaeria</taxon>
        <taxon>Victivallales</taxon>
        <taxon>Victivallaceae</taxon>
        <taxon>Victivallis</taxon>
    </lineage>
</organism>
<reference evidence="2 3" key="1">
    <citation type="submission" date="2019-08" db="EMBL/GenBank/DDBJ databases">
        <title>In-depth cultivation of the pig gut microbiome towards novel bacterial diversity and tailored functional studies.</title>
        <authorList>
            <person name="Wylensek D."/>
            <person name="Hitch T.C.A."/>
            <person name="Clavel T."/>
        </authorList>
    </citation>
    <scope>NUCLEOTIDE SEQUENCE [LARGE SCALE GENOMIC DNA]</scope>
    <source>
        <strain evidence="2 3">BBE-744-WT-12</strain>
    </source>
</reference>
<evidence type="ECO:0008006" key="4">
    <source>
        <dbReference type="Google" id="ProtNLM"/>
    </source>
</evidence>
<proteinExistence type="predicted"/>
<keyword evidence="1" id="KW-0732">Signal</keyword>
<evidence type="ECO:0000313" key="3">
    <source>
        <dbReference type="Proteomes" id="UP000435649"/>
    </source>
</evidence>
<accession>A0A844G0G2</accession>
<protein>
    <recommendedName>
        <fullName evidence="4">Carbohydrate binding protein</fullName>
    </recommendedName>
</protein>
<dbReference type="Proteomes" id="UP000435649">
    <property type="component" value="Unassembled WGS sequence"/>
</dbReference>
<feature type="signal peptide" evidence="1">
    <location>
        <begin position="1"/>
        <end position="20"/>
    </location>
</feature>
<name>A0A844G0G2_9BACT</name>
<gene>
    <name evidence="2" type="ORF">FYJ85_06230</name>
</gene>
<evidence type="ECO:0000313" key="2">
    <source>
        <dbReference type="EMBL" id="MST96643.1"/>
    </source>
</evidence>
<dbReference type="AlphaFoldDB" id="A0A844G0G2"/>
<feature type="chain" id="PRO_5032358334" description="Carbohydrate binding protein" evidence="1">
    <location>
        <begin position="21"/>
        <end position="173"/>
    </location>
</feature>
<dbReference type="Gene3D" id="2.60.120.260">
    <property type="entry name" value="Galactose-binding domain-like"/>
    <property type="match status" value="1"/>
</dbReference>
<sequence>MKRKFLTFAAAALAFGTLSAGEVLFEETFADAESTAKNWGQAGAAAFSADGFENGGLRIANDNPKGARLLPIRIDAAKVRGKKLKVTSMVRGENVSKPEKPYLGVKAMIYYKAASGDRQWIEHKPKKDGTFGWEEVVTQADIPADAEDVSFQVGLQESSGTVWFDDIKAEIVE</sequence>
<dbReference type="RefSeq" id="WP_154417328.1">
    <property type="nucleotide sequence ID" value="NZ_CALXOB010000057.1"/>
</dbReference>